<dbReference type="EMBL" id="VIVL01000005">
    <property type="protein sequence ID" value="TWD85755.1"/>
    <property type="molecule type" value="Genomic_DNA"/>
</dbReference>
<dbReference type="GO" id="GO:0005506">
    <property type="term" value="F:iron ion binding"/>
    <property type="evidence" value="ECO:0007669"/>
    <property type="project" value="InterPro"/>
</dbReference>
<comment type="cofactor">
    <cofactor evidence="1">
        <name>L-ascorbate</name>
        <dbReference type="ChEBI" id="CHEBI:38290"/>
    </cofactor>
</comment>
<evidence type="ECO:0000256" key="4">
    <source>
        <dbReference type="ARBA" id="ARBA00022964"/>
    </source>
</evidence>
<dbReference type="AlphaFoldDB" id="A0A561C3J6"/>
<proteinExistence type="predicted"/>
<gene>
    <name evidence="8" type="ORF">FB547_105267</name>
</gene>
<dbReference type="GO" id="GO:0031418">
    <property type="term" value="F:L-ascorbic acid binding"/>
    <property type="evidence" value="ECO:0007669"/>
    <property type="project" value="UniProtKB-KW"/>
</dbReference>
<evidence type="ECO:0000313" key="8">
    <source>
        <dbReference type="EMBL" id="TWD85755.1"/>
    </source>
</evidence>
<evidence type="ECO:0000313" key="9">
    <source>
        <dbReference type="Proteomes" id="UP000319722"/>
    </source>
</evidence>
<dbReference type="InterPro" id="IPR005123">
    <property type="entry name" value="Oxoglu/Fe-dep_dioxygenase_dom"/>
</dbReference>
<keyword evidence="5" id="KW-0560">Oxidoreductase</keyword>
<evidence type="ECO:0000256" key="1">
    <source>
        <dbReference type="ARBA" id="ARBA00001961"/>
    </source>
</evidence>
<evidence type="ECO:0000256" key="2">
    <source>
        <dbReference type="ARBA" id="ARBA00022723"/>
    </source>
</evidence>
<protein>
    <submittedName>
        <fullName evidence="8">2-oxoglutarate-Fe(II)-dependent oxygenase superfamily protein</fullName>
    </submittedName>
</protein>
<dbReference type="GO" id="GO:0051213">
    <property type="term" value="F:dioxygenase activity"/>
    <property type="evidence" value="ECO:0007669"/>
    <property type="project" value="UniProtKB-KW"/>
</dbReference>
<evidence type="ECO:0000259" key="7">
    <source>
        <dbReference type="PROSITE" id="PS51471"/>
    </source>
</evidence>
<evidence type="ECO:0000256" key="5">
    <source>
        <dbReference type="ARBA" id="ARBA00023002"/>
    </source>
</evidence>
<evidence type="ECO:0000256" key="6">
    <source>
        <dbReference type="ARBA" id="ARBA00023004"/>
    </source>
</evidence>
<comment type="caution">
    <text evidence="8">The sequence shown here is derived from an EMBL/GenBank/DDBJ whole genome shotgun (WGS) entry which is preliminary data.</text>
</comment>
<dbReference type="Gene3D" id="2.60.120.620">
    <property type="entry name" value="q2cbj1_9rhob like domain"/>
    <property type="match status" value="1"/>
</dbReference>
<keyword evidence="6" id="KW-0408">Iron</keyword>
<dbReference type="SMART" id="SM00702">
    <property type="entry name" value="P4Hc"/>
    <property type="match status" value="1"/>
</dbReference>
<dbReference type="Pfam" id="PF13640">
    <property type="entry name" value="2OG-FeII_Oxy_3"/>
    <property type="match status" value="1"/>
</dbReference>
<keyword evidence="4" id="KW-0223">Dioxygenase</keyword>
<sequence>MVSGGIEVSKTVVPPELIESCFSAFETEELELSFDIYSNIGEEDKRLRRSKELKSHQPERFAPLYQMLDEFVLQSLYTRGEGYSGSVSRQQFMIYTEGAGAGLHVDDQFKPPQQFGRNKYVMHLLNQFAGLLYISSDDLEGGELVFPTHDVSVKPLTGTLVAFPSNYLFPHLVTPVTRGKRIAIARHYYVKDTAAV</sequence>
<accession>A0A561C3J6</accession>
<name>A0A561C3J6_9BURK</name>
<keyword evidence="3" id="KW-0847">Vitamin C</keyword>
<feature type="domain" description="Fe2OG dioxygenase" evidence="7">
    <location>
        <begin position="85"/>
        <end position="190"/>
    </location>
</feature>
<evidence type="ECO:0000256" key="3">
    <source>
        <dbReference type="ARBA" id="ARBA00022896"/>
    </source>
</evidence>
<dbReference type="Proteomes" id="UP000319722">
    <property type="component" value="Unassembled WGS sequence"/>
</dbReference>
<dbReference type="PROSITE" id="PS51471">
    <property type="entry name" value="FE2OG_OXY"/>
    <property type="match status" value="1"/>
</dbReference>
<dbReference type="InterPro" id="IPR006620">
    <property type="entry name" value="Pro_4_hyd_alph"/>
</dbReference>
<dbReference type="InterPro" id="IPR044862">
    <property type="entry name" value="Pro_4_hyd_alph_FE2OG_OXY"/>
</dbReference>
<dbReference type="GO" id="GO:0016705">
    <property type="term" value="F:oxidoreductase activity, acting on paired donors, with incorporation or reduction of molecular oxygen"/>
    <property type="evidence" value="ECO:0007669"/>
    <property type="project" value="InterPro"/>
</dbReference>
<reference evidence="8 9" key="1">
    <citation type="submission" date="2019-06" db="EMBL/GenBank/DDBJ databases">
        <title>Sorghum-associated microbial communities from plants grown in Nebraska, USA.</title>
        <authorList>
            <person name="Schachtman D."/>
        </authorList>
    </citation>
    <scope>NUCLEOTIDE SEQUENCE [LARGE SCALE GENOMIC DNA]</scope>
    <source>
        <strain evidence="8 9">T529</strain>
    </source>
</reference>
<organism evidence="8 9">
    <name type="scientific">Variovorax beijingensis</name>
    <dbReference type="NCBI Taxonomy" id="2496117"/>
    <lineage>
        <taxon>Bacteria</taxon>
        <taxon>Pseudomonadati</taxon>
        <taxon>Pseudomonadota</taxon>
        <taxon>Betaproteobacteria</taxon>
        <taxon>Burkholderiales</taxon>
        <taxon>Comamonadaceae</taxon>
        <taxon>Variovorax</taxon>
    </lineage>
</organism>
<keyword evidence="2" id="KW-0479">Metal-binding</keyword>